<protein>
    <submittedName>
        <fullName evidence="6">Protein-tyrosine phosphatase</fullName>
    </submittedName>
</protein>
<evidence type="ECO:0000313" key="7">
    <source>
        <dbReference type="Proteomes" id="UP000199300"/>
    </source>
</evidence>
<dbReference type="RefSeq" id="WP_091496891.1">
    <property type="nucleotide sequence ID" value="NZ_FODJ01000005.1"/>
</dbReference>
<sequence length="196" mass="22555">MNILFVCTGNTCRSPMAEALLRNKSDHQVKSAGISATKASPASDGAIHALKQANLPSDHQSQAINHELINWADLVLTMTTQHKQILATHYSNAYEKIFTLKEYTCEKVDEKWRQLKQAYLNLEEKKMVVIEEHGLKQTEQQRRAYFRAEQDEIERLEKSMPNFDISDPYGMPQTVYQQTFAELEQAIELLIKKLEN</sequence>
<dbReference type="InterPro" id="IPR017867">
    <property type="entry name" value="Tyr_phospatase_low_mol_wt"/>
</dbReference>
<accession>A0A1H8N0T3</accession>
<keyword evidence="2" id="KW-0378">Hydrolase</keyword>
<dbReference type="PANTHER" id="PTHR11717">
    <property type="entry name" value="LOW MOLECULAR WEIGHT PROTEIN TYROSINE PHOSPHATASE"/>
    <property type="match status" value="1"/>
</dbReference>
<evidence type="ECO:0000256" key="4">
    <source>
        <dbReference type="PIRSR" id="PIRSR617867-1"/>
    </source>
</evidence>
<evidence type="ECO:0000256" key="3">
    <source>
        <dbReference type="ARBA" id="ARBA00022912"/>
    </source>
</evidence>
<name>A0A1H8N0T3_9BACI</name>
<comment type="similarity">
    <text evidence="1">Belongs to the low molecular weight phosphotyrosine protein phosphatase family.</text>
</comment>
<feature type="domain" description="Phosphotyrosine protein phosphatase I" evidence="5">
    <location>
        <begin position="1"/>
        <end position="193"/>
    </location>
</feature>
<dbReference type="OrthoDB" id="9784339at2"/>
<reference evidence="6 7" key="1">
    <citation type="submission" date="2016-10" db="EMBL/GenBank/DDBJ databases">
        <authorList>
            <person name="de Groot N.N."/>
        </authorList>
    </citation>
    <scope>NUCLEOTIDE SEQUENCE [LARGE SCALE GENOMIC DNA]</scope>
    <source>
        <strain evidence="6 7">CGMCC 1.10434</strain>
    </source>
</reference>
<organism evidence="6 7">
    <name type="scientific">Amphibacillus marinus</name>
    <dbReference type="NCBI Taxonomy" id="872970"/>
    <lineage>
        <taxon>Bacteria</taxon>
        <taxon>Bacillati</taxon>
        <taxon>Bacillota</taxon>
        <taxon>Bacilli</taxon>
        <taxon>Bacillales</taxon>
        <taxon>Bacillaceae</taxon>
        <taxon>Amphibacillus</taxon>
    </lineage>
</organism>
<evidence type="ECO:0000313" key="6">
    <source>
        <dbReference type="EMBL" id="SEO23207.1"/>
    </source>
</evidence>
<evidence type="ECO:0000259" key="5">
    <source>
        <dbReference type="SMART" id="SM00226"/>
    </source>
</evidence>
<proteinExistence type="inferred from homology"/>
<keyword evidence="3" id="KW-0904">Protein phosphatase</keyword>
<dbReference type="EMBL" id="FODJ01000005">
    <property type="protein sequence ID" value="SEO23207.1"/>
    <property type="molecule type" value="Genomic_DNA"/>
</dbReference>
<dbReference type="InterPro" id="IPR050438">
    <property type="entry name" value="LMW_PTPase"/>
</dbReference>
<feature type="active site" description="Nucleophile" evidence="4">
    <location>
        <position position="13"/>
    </location>
</feature>
<dbReference type="Proteomes" id="UP000199300">
    <property type="component" value="Unassembled WGS sequence"/>
</dbReference>
<dbReference type="InterPro" id="IPR036196">
    <property type="entry name" value="Ptyr_pPase_sf"/>
</dbReference>
<dbReference type="PANTHER" id="PTHR11717:SF31">
    <property type="entry name" value="LOW MOLECULAR WEIGHT PROTEIN-TYROSINE-PHOSPHATASE ETP-RELATED"/>
    <property type="match status" value="1"/>
</dbReference>
<dbReference type="CDD" id="cd16344">
    <property type="entry name" value="LMWPAP"/>
    <property type="match status" value="1"/>
</dbReference>
<evidence type="ECO:0000256" key="1">
    <source>
        <dbReference type="ARBA" id="ARBA00011063"/>
    </source>
</evidence>
<dbReference type="AlphaFoldDB" id="A0A1H8N0T3"/>
<dbReference type="SUPFAM" id="SSF52788">
    <property type="entry name" value="Phosphotyrosine protein phosphatases I"/>
    <property type="match status" value="1"/>
</dbReference>
<dbReference type="InterPro" id="IPR023485">
    <property type="entry name" value="Ptyr_pPase"/>
</dbReference>
<dbReference type="PRINTS" id="PR00719">
    <property type="entry name" value="LMWPTPASE"/>
</dbReference>
<dbReference type="Gene3D" id="3.40.50.2300">
    <property type="match status" value="1"/>
</dbReference>
<dbReference type="SMART" id="SM00226">
    <property type="entry name" value="LMWPc"/>
    <property type="match status" value="1"/>
</dbReference>
<dbReference type="Pfam" id="PF01451">
    <property type="entry name" value="LMWPc"/>
    <property type="match status" value="1"/>
</dbReference>
<keyword evidence="7" id="KW-1185">Reference proteome</keyword>
<dbReference type="STRING" id="872970.SAMN04488134_10580"/>
<dbReference type="GO" id="GO:0004725">
    <property type="term" value="F:protein tyrosine phosphatase activity"/>
    <property type="evidence" value="ECO:0007669"/>
    <property type="project" value="InterPro"/>
</dbReference>
<feature type="active site" description="Nucleophile" evidence="4">
    <location>
        <position position="7"/>
    </location>
</feature>
<evidence type="ECO:0000256" key="2">
    <source>
        <dbReference type="ARBA" id="ARBA00022801"/>
    </source>
</evidence>
<gene>
    <name evidence="6" type="ORF">SAMN04488134_10580</name>
</gene>